<keyword evidence="5" id="KW-0677">Repeat</keyword>
<comment type="caution">
    <text evidence="12">The sequence shown here is derived from an EMBL/GenBank/DDBJ whole genome shotgun (WGS) entry which is preliminary data.</text>
</comment>
<sequence>IVHNWRRKSVDGLSFDFLTFNFFGFFCYMMFNVGMLWIPSIQDEFVSRHPYAVMHVRLNDIIFPSYALLCTAAQIIQCFIFQRAPGQRVSITCRIITGLLVLSALVGLILAITVESVLWLDFVYWLSYIKLIITTIKYTPQLYLNFRNKSTAGWSIWNVILDFTGGSLSLVQMFMLAGNYNDWYSMLTDPAKLGLGLLSVFFNIFFFIQHYCLYSGARREAAPHTEEINAAYDNPDQEVKTDNTHF</sequence>
<organism evidence="12 13">
    <name type="scientific">Meganyctiphanes norvegica</name>
    <name type="common">Northern krill</name>
    <name type="synonym">Thysanopoda norvegica</name>
    <dbReference type="NCBI Taxonomy" id="48144"/>
    <lineage>
        <taxon>Eukaryota</taxon>
        <taxon>Metazoa</taxon>
        <taxon>Ecdysozoa</taxon>
        <taxon>Arthropoda</taxon>
        <taxon>Crustacea</taxon>
        <taxon>Multicrustacea</taxon>
        <taxon>Malacostraca</taxon>
        <taxon>Eumalacostraca</taxon>
        <taxon>Eucarida</taxon>
        <taxon>Euphausiacea</taxon>
        <taxon>Euphausiidae</taxon>
        <taxon>Meganyctiphanes</taxon>
    </lineage>
</organism>
<evidence type="ECO:0000256" key="4">
    <source>
        <dbReference type="ARBA" id="ARBA00022692"/>
    </source>
</evidence>
<comment type="catalytic activity">
    <reaction evidence="10">
        <text>L-cystine(out) + H(+)(out) = L-cystine(in) + H(+)(in)</text>
        <dbReference type="Rhea" id="RHEA:66172"/>
        <dbReference type="ChEBI" id="CHEBI:15378"/>
        <dbReference type="ChEBI" id="CHEBI:35491"/>
    </reaction>
    <physiologicalReaction direction="left-to-right" evidence="10">
        <dbReference type="Rhea" id="RHEA:66173"/>
    </physiologicalReaction>
</comment>
<keyword evidence="9" id="KW-0458">Lysosome</keyword>
<accession>A0AAV2Q256</accession>
<feature type="transmembrane region" description="Helical" evidence="11">
    <location>
        <begin position="118"/>
        <end position="136"/>
    </location>
</feature>
<comment type="similarity">
    <text evidence="2">Belongs to the cystinosin family.</text>
</comment>
<feature type="transmembrane region" description="Helical" evidence="11">
    <location>
        <begin position="20"/>
        <end position="41"/>
    </location>
</feature>
<feature type="transmembrane region" description="Helical" evidence="11">
    <location>
        <begin position="156"/>
        <end position="175"/>
    </location>
</feature>
<dbReference type="GO" id="GO:0015293">
    <property type="term" value="F:symporter activity"/>
    <property type="evidence" value="ECO:0007669"/>
    <property type="project" value="UniProtKB-KW"/>
</dbReference>
<dbReference type="SMART" id="SM00679">
    <property type="entry name" value="CTNS"/>
    <property type="match status" value="2"/>
</dbReference>
<feature type="transmembrane region" description="Helical" evidence="11">
    <location>
        <begin position="61"/>
        <end position="81"/>
    </location>
</feature>
<evidence type="ECO:0000256" key="8">
    <source>
        <dbReference type="ARBA" id="ARBA00023136"/>
    </source>
</evidence>
<dbReference type="PANTHER" id="PTHR13131:SF5">
    <property type="entry name" value="CYSTINOSIN"/>
    <property type="match status" value="1"/>
</dbReference>
<evidence type="ECO:0000256" key="2">
    <source>
        <dbReference type="ARBA" id="ARBA00006855"/>
    </source>
</evidence>
<evidence type="ECO:0000256" key="6">
    <source>
        <dbReference type="ARBA" id="ARBA00022847"/>
    </source>
</evidence>
<evidence type="ECO:0000256" key="3">
    <source>
        <dbReference type="ARBA" id="ARBA00022448"/>
    </source>
</evidence>
<evidence type="ECO:0000313" key="13">
    <source>
        <dbReference type="Proteomes" id="UP001497623"/>
    </source>
</evidence>
<keyword evidence="3" id="KW-0813">Transport</keyword>
<keyword evidence="13" id="KW-1185">Reference proteome</keyword>
<keyword evidence="7 11" id="KW-1133">Transmembrane helix</keyword>
<evidence type="ECO:0000256" key="5">
    <source>
        <dbReference type="ARBA" id="ARBA00022737"/>
    </source>
</evidence>
<dbReference type="Pfam" id="PF04193">
    <property type="entry name" value="PQ-loop"/>
    <property type="match status" value="2"/>
</dbReference>
<dbReference type="PANTHER" id="PTHR13131">
    <property type="entry name" value="CYSTINOSIN"/>
    <property type="match status" value="1"/>
</dbReference>
<comment type="subcellular location">
    <subcellularLocation>
        <location evidence="1">Lysosome membrane</location>
        <topology evidence="1">Multi-pass membrane protein</topology>
    </subcellularLocation>
</comment>
<evidence type="ECO:0000256" key="1">
    <source>
        <dbReference type="ARBA" id="ARBA00004155"/>
    </source>
</evidence>
<reference evidence="12 13" key="1">
    <citation type="submission" date="2024-05" db="EMBL/GenBank/DDBJ databases">
        <authorList>
            <person name="Wallberg A."/>
        </authorList>
    </citation>
    <scope>NUCLEOTIDE SEQUENCE [LARGE SCALE GENOMIC DNA]</scope>
</reference>
<protein>
    <recommendedName>
        <fullName evidence="14">Cystinosin</fullName>
    </recommendedName>
</protein>
<dbReference type="AlphaFoldDB" id="A0AAV2Q256"/>
<keyword evidence="8 11" id="KW-0472">Membrane</keyword>
<evidence type="ECO:0000256" key="9">
    <source>
        <dbReference type="ARBA" id="ARBA00023228"/>
    </source>
</evidence>
<dbReference type="EMBL" id="CAXKWB010003383">
    <property type="protein sequence ID" value="CAL4069077.1"/>
    <property type="molecule type" value="Genomic_DNA"/>
</dbReference>
<keyword evidence="4 11" id="KW-0812">Transmembrane</keyword>
<dbReference type="Gene3D" id="1.20.1280.290">
    <property type="match status" value="2"/>
</dbReference>
<dbReference type="InterPro" id="IPR005282">
    <property type="entry name" value="LC_transporter"/>
</dbReference>
<dbReference type="FunFam" id="1.20.1280.290:FF:000016">
    <property type="entry name" value="Cystinosin homolog"/>
    <property type="match status" value="1"/>
</dbReference>
<gene>
    <name evidence="12" type="ORF">MNOR_LOCUS7610</name>
</gene>
<dbReference type="GO" id="GO:0005765">
    <property type="term" value="C:lysosomal membrane"/>
    <property type="evidence" value="ECO:0007669"/>
    <property type="project" value="UniProtKB-SubCell"/>
</dbReference>
<evidence type="ECO:0000256" key="11">
    <source>
        <dbReference type="SAM" id="Phobius"/>
    </source>
</evidence>
<evidence type="ECO:0000313" key="12">
    <source>
        <dbReference type="EMBL" id="CAL4069077.1"/>
    </source>
</evidence>
<feature type="transmembrane region" description="Helical" evidence="11">
    <location>
        <begin position="195"/>
        <end position="214"/>
    </location>
</feature>
<proteinExistence type="inferred from homology"/>
<dbReference type="InterPro" id="IPR006603">
    <property type="entry name" value="PQ-loop_rpt"/>
</dbReference>
<evidence type="ECO:0000256" key="7">
    <source>
        <dbReference type="ARBA" id="ARBA00022989"/>
    </source>
</evidence>
<feature type="transmembrane region" description="Helical" evidence="11">
    <location>
        <begin position="93"/>
        <end position="112"/>
    </location>
</feature>
<feature type="non-terminal residue" evidence="12">
    <location>
        <position position="1"/>
    </location>
</feature>
<keyword evidence="6" id="KW-0769">Symport</keyword>
<dbReference type="Proteomes" id="UP001497623">
    <property type="component" value="Unassembled WGS sequence"/>
</dbReference>
<evidence type="ECO:0008006" key="14">
    <source>
        <dbReference type="Google" id="ProtNLM"/>
    </source>
</evidence>
<name>A0AAV2Q256_MEGNR</name>
<evidence type="ECO:0000256" key="10">
    <source>
        <dbReference type="ARBA" id="ARBA00048473"/>
    </source>
</evidence>
<dbReference type="GO" id="GO:0015184">
    <property type="term" value="F:L-cystine transmembrane transporter activity"/>
    <property type="evidence" value="ECO:0007669"/>
    <property type="project" value="TreeGrafter"/>
</dbReference>